<proteinExistence type="inferred from homology"/>
<feature type="domain" description="Fe2OG dioxygenase" evidence="21">
    <location>
        <begin position="570"/>
        <end position="670"/>
    </location>
</feature>
<dbReference type="InterPro" id="IPR033905">
    <property type="entry name" value="Secretory_peroxidase"/>
</dbReference>
<feature type="binding site" evidence="16">
    <location>
        <position position="75"/>
    </location>
    <ligand>
        <name>Ca(2+)</name>
        <dbReference type="ChEBI" id="CHEBI:29108"/>
        <label>1</label>
    </ligand>
</feature>
<dbReference type="SUPFAM" id="SSF48113">
    <property type="entry name" value="Heme-dependent peroxidases"/>
    <property type="match status" value="1"/>
</dbReference>
<evidence type="ECO:0000256" key="18">
    <source>
        <dbReference type="PIRSR" id="PIRSR600823-5"/>
    </source>
</evidence>
<feature type="active site" description="Proton acceptor" evidence="14">
    <location>
        <position position="67"/>
    </location>
</feature>
<dbReference type="PROSITE" id="PS00436">
    <property type="entry name" value="PEROXIDASE_2"/>
    <property type="match status" value="1"/>
</dbReference>
<dbReference type="PROSITE" id="PS00435">
    <property type="entry name" value="PEROXIDASE_1"/>
    <property type="match status" value="1"/>
</dbReference>
<evidence type="ECO:0000256" key="4">
    <source>
        <dbReference type="ARBA" id="ARBA00008056"/>
    </source>
</evidence>
<evidence type="ECO:0000259" key="20">
    <source>
        <dbReference type="PROSITE" id="PS50873"/>
    </source>
</evidence>
<keyword evidence="9 16" id="KW-0106">Calcium</keyword>
<name>A0A5C7HDQ7_9ROSI</name>
<dbReference type="PANTHER" id="PTHR31388:SF152">
    <property type="entry name" value="PEROXIDASE 20"/>
    <property type="match status" value="1"/>
</dbReference>
<dbReference type="InterPro" id="IPR002016">
    <property type="entry name" value="Haem_peroxidase"/>
</dbReference>
<dbReference type="InterPro" id="IPR026992">
    <property type="entry name" value="DIOX_N"/>
</dbReference>
<keyword evidence="13" id="KW-0325">Glycoprotein</keyword>
<keyword evidence="23" id="KW-1185">Reference proteome</keyword>
<evidence type="ECO:0000256" key="19">
    <source>
        <dbReference type="SAM" id="SignalP"/>
    </source>
</evidence>
<feature type="binding site" evidence="16">
    <location>
        <position position="247"/>
    </location>
    <ligand>
        <name>Ca(2+)</name>
        <dbReference type="ChEBI" id="CHEBI:29108"/>
        <label>2</label>
    </ligand>
</feature>
<dbReference type="PROSITE" id="PS50873">
    <property type="entry name" value="PEROXIDASE_4"/>
    <property type="match status" value="1"/>
</dbReference>
<dbReference type="GO" id="GO:0006979">
    <property type="term" value="P:response to oxidative stress"/>
    <property type="evidence" value="ECO:0007669"/>
    <property type="project" value="InterPro"/>
</dbReference>
<organism evidence="22 23">
    <name type="scientific">Acer yangbiense</name>
    <dbReference type="NCBI Taxonomy" id="1000413"/>
    <lineage>
        <taxon>Eukaryota</taxon>
        <taxon>Viridiplantae</taxon>
        <taxon>Streptophyta</taxon>
        <taxon>Embryophyta</taxon>
        <taxon>Tracheophyta</taxon>
        <taxon>Spermatophyta</taxon>
        <taxon>Magnoliopsida</taxon>
        <taxon>eudicotyledons</taxon>
        <taxon>Gunneridae</taxon>
        <taxon>Pentapetalae</taxon>
        <taxon>rosids</taxon>
        <taxon>malvids</taxon>
        <taxon>Sapindales</taxon>
        <taxon>Sapindaceae</taxon>
        <taxon>Hippocastanoideae</taxon>
        <taxon>Acereae</taxon>
        <taxon>Acer</taxon>
    </lineage>
</organism>
<accession>A0A5C7HDQ7</accession>
<keyword evidence="8 16" id="KW-0479">Metal-binding</keyword>
<keyword evidence="19" id="KW-0732">Signal</keyword>
<feature type="site" description="Transition state stabilizer" evidence="17">
    <location>
        <position position="63"/>
    </location>
</feature>
<evidence type="ECO:0000256" key="7">
    <source>
        <dbReference type="ARBA" id="ARBA00022617"/>
    </source>
</evidence>
<dbReference type="InterPro" id="IPR010255">
    <property type="entry name" value="Haem_peroxidase_sf"/>
</dbReference>
<dbReference type="PRINTS" id="PR00461">
    <property type="entry name" value="PLPEROXIDASE"/>
</dbReference>
<comment type="cofactor">
    <cofactor evidence="16">
        <name>heme b</name>
        <dbReference type="ChEBI" id="CHEBI:60344"/>
    </cofactor>
    <text evidence="16">Binds 1 heme b (iron(II)-protoporphyrin IX) group per subunit.</text>
</comment>
<evidence type="ECO:0000256" key="14">
    <source>
        <dbReference type="PIRSR" id="PIRSR600823-1"/>
    </source>
</evidence>
<feature type="binding site" description="axial binding residue" evidence="16">
    <location>
        <position position="194"/>
    </location>
    <ligand>
        <name>heme b</name>
        <dbReference type="ChEBI" id="CHEBI:60344"/>
    </ligand>
    <ligandPart>
        <name>Fe</name>
        <dbReference type="ChEBI" id="CHEBI:18248"/>
    </ligandPart>
</feature>
<feature type="binding site" evidence="16">
    <location>
        <position position="77"/>
    </location>
    <ligand>
        <name>Ca(2+)</name>
        <dbReference type="ChEBI" id="CHEBI:29108"/>
        <label>1</label>
    </ligand>
</feature>
<evidence type="ECO:0000256" key="2">
    <source>
        <dbReference type="ARBA" id="ARBA00002322"/>
    </source>
</evidence>
<protein>
    <recommendedName>
        <fullName evidence="5">peroxidase</fullName>
        <ecNumber evidence="5">1.11.1.7</ecNumber>
    </recommendedName>
</protein>
<evidence type="ECO:0000313" key="23">
    <source>
        <dbReference type="Proteomes" id="UP000323000"/>
    </source>
</evidence>
<feature type="domain" description="Plant heme peroxidase family profile" evidence="20">
    <location>
        <begin position="26"/>
        <end position="330"/>
    </location>
</feature>
<dbReference type="Pfam" id="PF14226">
    <property type="entry name" value="DIOX_N"/>
    <property type="match status" value="1"/>
</dbReference>
<dbReference type="FunFam" id="1.10.520.10:FF:000009">
    <property type="entry name" value="Peroxidase"/>
    <property type="match status" value="1"/>
</dbReference>
<evidence type="ECO:0000256" key="17">
    <source>
        <dbReference type="PIRSR" id="PIRSR600823-4"/>
    </source>
</evidence>
<comment type="caution">
    <text evidence="22">The sequence shown here is derived from an EMBL/GenBank/DDBJ whole genome shotgun (WGS) entry which is preliminary data.</text>
</comment>
<evidence type="ECO:0000256" key="3">
    <source>
        <dbReference type="ARBA" id="ARBA00006873"/>
    </source>
</evidence>
<dbReference type="EMBL" id="VAHF01000009">
    <property type="protein sequence ID" value="TXG54346.1"/>
    <property type="molecule type" value="Genomic_DNA"/>
</dbReference>
<evidence type="ECO:0000256" key="10">
    <source>
        <dbReference type="ARBA" id="ARBA00023002"/>
    </source>
</evidence>
<dbReference type="Pfam" id="PF03171">
    <property type="entry name" value="2OG-FeII_Oxy"/>
    <property type="match status" value="1"/>
</dbReference>
<feature type="disulfide bond" evidence="18">
    <location>
        <begin position="36"/>
        <end position="116"/>
    </location>
</feature>
<feature type="binding site" evidence="16">
    <location>
        <position position="250"/>
    </location>
    <ligand>
        <name>Ca(2+)</name>
        <dbReference type="ChEBI" id="CHEBI:29108"/>
        <label>2</label>
    </ligand>
</feature>
<evidence type="ECO:0000256" key="12">
    <source>
        <dbReference type="ARBA" id="ARBA00023157"/>
    </source>
</evidence>
<dbReference type="PANTHER" id="PTHR31388">
    <property type="entry name" value="PEROXIDASE 72-RELATED"/>
    <property type="match status" value="1"/>
</dbReference>
<feature type="disulfide bond" evidence="18">
    <location>
        <begin position="69"/>
        <end position="74"/>
    </location>
</feature>
<evidence type="ECO:0000313" key="22">
    <source>
        <dbReference type="EMBL" id="TXG54346.1"/>
    </source>
</evidence>
<dbReference type="GO" id="GO:0046872">
    <property type="term" value="F:metal ion binding"/>
    <property type="evidence" value="ECO:0007669"/>
    <property type="project" value="UniProtKB-KW"/>
</dbReference>
<dbReference type="FunFam" id="1.10.420.10:FF:000001">
    <property type="entry name" value="Peroxidase"/>
    <property type="match status" value="1"/>
</dbReference>
<keyword evidence="11 16" id="KW-0408">Iron</keyword>
<dbReference type="InterPro" id="IPR044861">
    <property type="entry name" value="IPNS-like_FE2OG_OXY"/>
</dbReference>
<comment type="cofactor">
    <cofactor evidence="16">
        <name>Ca(2+)</name>
        <dbReference type="ChEBI" id="CHEBI:29108"/>
    </cofactor>
    <text evidence="16">Binds 2 calcium ions per subunit.</text>
</comment>
<dbReference type="EC" id="1.11.1.7" evidence="5"/>
<comment type="function">
    <text evidence="2">Removal of H(2)O(2), oxidation of toxic reductants, biosynthesis and degradation of lignin, suberization, auxin catabolism, response to environmental stresses such as wounding, pathogen attack and oxidative stress. These functions might be dependent on each isozyme/isoform in each plant tissue.</text>
</comment>
<dbReference type="GO" id="GO:0020037">
    <property type="term" value="F:heme binding"/>
    <property type="evidence" value="ECO:0007669"/>
    <property type="project" value="InterPro"/>
</dbReference>
<dbReference type="InterPro" id="IPR019793">
    <property type="entry name" value="Peroxidases_heam-ligand_BS"/>
</dbReference>
<feature type="binding site" evidence="16">
    <location>
        <position position="73"/>
    </location>
    <ligand>
        <name>Ca(2+)</name>
        <dbReference type="ChEBI" id="CHEBI:29108"/>
        <label>1</label>
    </ligand>
</feature>
<dbReference type="Gene3D" id="1.10.520.10">
    <property type="match status" value="1"/>
</dbReference>
<dbReference type="OrthoDB" id="288590at2759"/>
<dbReference type="GO" id="GO:0140825">
    <property type="term" value="F:lactoperoxidase activity"/>
    <property type="evidence" value="ECO:0007669"/>
    <property type="project" value="UniProtKB-EC"/>
</dbReference>
<feature type="disulfide bond" evidence="18">
    <location>
        <begin position="201"/>
        <end position="234"/>
    </location>
</feature>
<feature type="chain" id="PRO_5022997320" description="peroxidase" evidence="19">
    <location>
        <begin position="23"/>
        <end position="717"/>
    </location>
</feature>
<dbReference type="CDD" id="cd00693">
    <property type="entry name" value="secretory_peroxidase"/>
    <property type="match status" value="1"/>
</dbReference>
<feature type="binding site" evidence="16">
    <location>
        <position position="68"/>
    </location>
    <ligand>
        <name>Ca(2+)</name>
        <dbReference type="ChEBI" id="CHEBI:29108"/>
        <label>1</label>
    </ligand>
</feature>
<feature type="binding site" evidence="15">
    <location>
        <position position="164"/>
    </location>
    <ligand>
        <name>substrate</name>
    </ligand>
</feature>
<evidence type="ECO:0000256" key="5">
    <source>
        <dbReference type="ARBA" id="ARBA00012313"/>
    </source>
</evidence>
<keyword evidence="12 18" id="KW-1015">Disulfide bond</keyword>
<dbReference type="Proteomes" id="UP000323000">
    <property type="component" value="Chromosome 9"/>
</dbReference>
<keyword evidence="7" id="KW-0349">Heme</keyword>
<evidence type="ECO:0000256" key="15">
    <source>
        <dbReference type="PIRSR" id="PIRSR600823-2"/>
    </source>
</evidence>
<evidence type="ECO:0000256" key="6">
    <source>
        <dbReference type="ARBA" id="ARBA00022559"/>
    </source>
</evidence>
<reference evidence="23" key="1">
    <citation type="journal article" date="2019" name="Gigascience">
        <title>De novo genome assembly of the endangered Acer yangbiense, a plant species with extremely small populations endemic to Yunnan Province, China.</title>
        <authorList>
            <person name="Yang J."/>
            <person name="Wariss H.M."/>
            <person name="Tao L."/>
            <person name="Zhang R."/>
            <person name="Yun Q."/>
            <person name="Hollingsworth P."/>
            <person name="Dao Z."/>
            <person name="Luo G."/>
            <person name="Guo H."/>
            <person name="Ma Y."/>
            <person name="Sun W."/>
        </authorList>
    </citation>
    <scope>NUCLEOTIDE SEQUENCE [LARGE SCALE GENOMIC DNA]</scope>
    <source>
        <strain evidence="23">cv. Malutang</strain>
    </source>
</reference>
<feature type="signal peptide" evidence="19">
    <location>
        <begin position="1"/>
        <end position="22"/>
    </location>
</feature>
<dbReference type="Gene3D" id="2.60.120.330">
    <property type="entry name" value="B-lactam Antibiotic, Isopenicillin N Synthase, Chain"/>
    <property type="match status" value="1"/>
</dbReference>
<sequence length="717" mass="80781">MKNKNIFLIIVVLVLHGREILSDDGVLYVDYYKDKCPLAEDIVRRNVEIAVREDPRMAASILRLHFHDCIVMGCDASLLLDSFGDMVSEKLAGPNVNSLRGFDVIDKIKYNLEEACPYTVSCADILALAARDAVVLRGGPTWEVWLGRRDSLKASFDGANIFIPFPNSSLETLIANFKEQGLDIGDLVTLSGSHTMGKARCLNFRQWAYEVSHEEYHDKYKRYRTFKRILRSICPEKGRDDVLAPLDYVTTARFDNQYFINLVQGNGLLHSDNVLVSEDEEGDIKKQVWGYASDEDLFFASFVNSIIKMGNIRVLTGIEGEIRKNCRFVNIKGESLDCKSLKRRLMIDSSINYIHTKKNCVSHSEMGTEVDSKMAYGGSLPVENVQSLASNNLDDIPPRYIRPELKSDEVLINGSLQIPVIDMSKLVDNDDDELAELHSACKDWGFFQLINHGVSEAVIEKMKSDIQEFFKLPLEEKMAYAQLPNTIEGYGQAFVVSEDQKLDWGDMLFLLSQPDSIRNIKLWPTNPASFRASLEEYSWKLENVKICLLELMAKNLGLESGRLASLFQDGIQGVRMNYYPPCAQANKVTGLTKHSDATGLTLLVQVNQVEGLQINKNGTWVPIKPLPGALIVNIGDIMEIMSNGEYKSIEHRAVVNPEKERLSTAAFHSPNMKTMIGPLTDLVKDRENYKTISHEEFVRLVVTSKLDGKSLLTHMKL</sequence>
<comment type="similarity">
    <text evidence="4">Belongs to the iron/ascorbate-dependent oxidoreductase family.</text>
</comment>
<feature type="binding site" evidence="16">
    <location>
        <position position="89"/>
    </location>
    <ligand>
        <name>Ca(2+)</name>
        <dbReference type="ChEBI" id="CHEBI:29108"/>
        <label>1</label>
    </ligand>
</feature>
<dbReference type="SUPFAM" id="SSF51197">
    <property type="entry name" value="Clavaminate synthase-like"/>
    <property type="match status" value="1"/>
</dbReference>
<dbReference type="Pfam" id="PF00141">
    <property type="entry name" value="peroxidase"/>
    <property type="match status" value="1"/>
</dbReference>
<evidence type="ECO:0000256" key="11">
    <source>
        <dbReference type="ARBA" id="ARBA00023004"/>
    </source>
</evidence>
<evidence type="ECO:0000256" key="13">
    <source>
        <dbReference type="ARBA" id="ARBA00023180"/>
    </source>
</evidence>
<feature type="binding site" evidence="16">
    <location>
        <position position="255"/>
    </location>
    <ligand>
        <name>Ca(2+)</name>
        <dbReference type="ChEBI" id="CHEBI:29108"/>
        <label>2</label>
    </ligand>
</feature>
<keyword evidence="6" id="KW-0575">Peroxidase</keyword>
<feature type="binding site" evidence="16">
    <location>
        <position position="71"/>
    </location>
    <ligand>
        <name>Ca(2+)</name>
        <dbReference type="ChEBI" id="CHEBI:29108"/>
        <label>1</label>
    </ligand>
</feature>
<evidence type="ECO:0000256" key="1">
    <source>
        <dbReference type="ARBA" id="ARBA00000189"/>
    </source>
</evidence>
<feature type="disulfide bond" evidence="18">
    <location>
        <begin position="122"/>
        <end position="326"/>
    </location>
</feature>
<feature type="binding site" evidence="16">
    <location>
        <position position="195"/>
    </location>
    <ligand>
        <name>Ca(2+)</name>
        <dbReference type="ChEBI" id="CHEBI:29108"/>
        <label>2</label>
    </ligand>
</feature>
<comment type="catalytic activity">
    <reaction evidence="1">
        <text>2 a phenolic donor + H2O2 = 2 a phenolic radical donor + 2 H2O</text>
        <dbReference type="Rhea" id="RHEA:56136"/>
        <dbReference type="ChEBI" id="CHEBI:15377"/>
        <dbReference type="ChEBI" id="CHEBI:16240"/>
        <dbReference type="ChEBI" id="CHEBI:139520"/>
        <dbReference type="ChEBI" id="CHEBI:139521"/>
        <dbReference type="EC" id="1.11.1.7"/>
    </reaction>
</comment>
<gene>
    <name evidence="22" type="ORF">EZV62_019602</name>
</gene>
<dbReference type="InterPro" id="IPR019794">
    <property type="entry name" value="Peroxidases_AS"/>
</dbReference>
<evidence type="ECO:0000256" key="8">
    <source>
        <dbReference type="ARBA" id="ARBA00022723"/>
    </source>
</evidence>
<dbReference type="PRINTS" id="PR00458">
    <property type="entry name" value="PEROXIDASE"/>
</dbReference>
<dbReference type="PROSITE" id="PS51471">
    <property type="entry name" value="FE2OG_OXY"/>
    <property type="match status" value="1"/>
</dbReference>
<evidence type="ECO:0000256" key="9">
    <source>
        <dbReference type="ARBA" id="ARBA00022837"/>
    </source>
</evidence>
<evidence type="ECO:0000259" key="21">
    <source>
        <dbReference type="PROSITE" id="PS51471"/>
    </source>
</evidence>
<dbReference type="InterPro" id="IPR000823">
    <property type="entry name" value="Peroxidase_pln"/>
</dbReference>
<dbReference type="Gene3D" id="1.10.420.10">
    <property type="entry name" value="Peroxidase, domain 2"/>
    <property type="match status" value="1"/>
</dbReference>
<keyword evidence="10" id="KW-0560">Oxidoreductase</keyword>
<comment type="similarity">
    <text evidence="3">Belongs to the peroxidase family. Ascorbate peroxidase subfamily.</text>
</comment>
<dbReference type="InterPro" id="IPR027443">
    <property type="entry name" value="IPNS-like_sf"/>
</dbReference>
<dbReference type="GO" id="GO:0042744">
    <property type="term" value="P:hydrogen peroxide catabolic process"/>
    <property type="evidence" value="ECO:0007669"/>
    <property type="project" value="InterPro"/>
</dbReference>
<evidence type="ECO:0000256" key="16">
    <source>
        <dbReference type="PIRSR" id="PIRSR600823-3"/>
    </source>
</evidence>
<dbReference type="AlphaFoldDB" id="A0A5C7HDQ7"/>
<dbReference type="FunFam" id="2.60.120.330:FF:000001">
    <property type="entry name" value="Protein SRG1"/>
    <property type="match status" value="1"/>
</dbReference>
<dbReference type="InterPro" id="IPR005123">
    <property type="entry name" value="Oxoglu/Fe-dep_dioxygenase_dom"/>
</dbReference>